<protein>
    <submittedName>
        <fullName evidence="3">HAD hydrolase-like protein</fullName>
    </submittedName>
</protein>
<proteinExistence type="inferred from homology"/>
<dbReference type="GO" id="GO:0009264">
    <property type="term" value="P:deoxyribonucleotide catabolic process"/>
    <property type="evidence" value="ECO:0007669"/>
    <property type="project" value="InterPro"/>
</dbReference>
<dbReference type="Proteomes" id="UP000422764">
    <property type="component" value="Chromosome"/>
</dbReference>
<dbReference type="GO" id="GO:0008253">
    <property type="term" value="F:5'-nucleotidase activity"/>
    <property type="evidence" value="ECO:0007669"/>
    <property type="project" value="InterPro"/>
</dbReference>
<dbReference type="Gene3D" id="3.40.50.1000">
    <property type="entry name" value="HAD superfamily/HAD-like"/>
    <property type="match status" value="1"/>
</dbReference>
<name>A0A6I6F1P0_9CLOT</name>
<dbReference type="InterPro" id="IPR023214">
    <property type="entry name" value="HAD_sf"/>
</dbReference>
<accession>A0A6I6F1P0</accession>
<evidence type="ECO:0000256" key="2">
    <source>
        <dbReference type="PIRSR" id="PIRSR610708-1"/>
    </source>
</evidence>
<dbReference type="InterPro" id="IPR010708">
    <property type="entry name" value="5'(3')-deoxyribonucleotidase"/>
</dbReference>
<keyword evidence="3" id="KW-0378">Hydrolase</keyword>
<reference evidence="3 4" key="1">
    <citation type="submission" date="2019-12" db="EMBL/GenBank/DDBJ databases">
        <title>Genome sequenceing of Clostridium bovifaecis.</title>
        <authorList>
            <person name="Yao Y."/>
        </authorList>
    </citation>
    <scope>NUCLEOTIDE SEQUENCE [LARGE SCALE GENOMIC DNA]</scope>
    <source>
        <strain evidence="3 4">BXX</strain>
    </source>
</reference>
<evidence type="ECO:0000256" key="1">
    <source>
        <dbReference type="ARBA" id="ARBA00009589"/>
    </source>
</evidence>
<gene>
    <name evidence="3" type="ORF">GOM49_03690</name>
</gene>
<dbReference type="Pfam" id="PF06941">
    <property type="entry name" value="NT5C"/>
    <property type="match status" value="1"/>
</dbReference>
<dbReference type="InterPro" id="IPR036412">
    <property type="entry name" value="HAD-like_sf"/>
</dbReference>
<keyword evidence="4" id="KW-1185">Reference proteome</keyword>
<dbReference type="SUPFAM" id="SSF56784">
    <property type="entry name" value="HAD-like"/>
    <property type="match status" value="1"/>
</dbReference>
<organism evidence="3 4">
    <name type="scientific">Clostridium bovifaecis</name>
    <dbReference type="NCBI Taxonomy" id="2184719"/>
    <lineage>
        <taxon>Bacteria</taxon>
        <taxon>Bacillati</taxon>
        <taxon>Bacillota</taxon>
        <taxon>Clostridia</taxon>
        <taxon>Eubacteriales</taxon>
        <taxon>Clostridiaceae</taxon>
        <taxon>Clostridium</taxon>
    </lineage>
</organism>
<evidence type="ECO:0000313" key="3">
    <source>
        <dbReference type="EMBL" id="QGU94328.1"/>
    </source>
</evidence>
<dbReference type="EMBL" id="CP046522">
    <property type="protein sequence ID" value="QGU94328.1"/>
    <property type="molecule type" value="Genomic_DNA"/>
</dbReference>
<dbReference type="AlphaFoldDB" id="A0A6I6F1P0"/>
<feature type="active site" description="Proton donor" evidence="2">
    <location>
        <position position="9"/>
    </location>
</feature>
<evidence type="ECO:0000313" key="4">
    <source>
        <dbReference type="Proteomes" id="UP000422764"/>
    </source>
</evidence>
<feature type="active site" description="Nucleophile" evidence="2">
    <location>
        <position position="7"/>
    </location>
</feature>
<sequence length="214" mass="24969">MKRLFLDFDCTIVDSVKTYCNIYNKLYKDREGFKEAAYAKVNRYDLKDQCPMVAHQEEIFSSKEFFKHLEFMPDAKEVIERLSKEYELIICSIGTLDNISYKAKWIKNNLEFIKNVVLISNNVEKGGIKTDKSVINMKNAIFIDDHGDNLASSNAELKICFGKEYEWNKNWEGQRCFSWKEVEDILLEEDSHRISGAEIAKKIKLKTAFTTSRS</sequence>
<comment type="similarity">
    <text evidence="1">Belongs to the 5'(3')-deoxyribonucleotidase family.</text>
</comment>